<evidence type="ECO:0000256" key="2">
    <source>
        <dbReference type="SAM" id="SignalP"/>
    </source>
</evidence>
<keyword evidence="3" id="KW-0031">Aminopeptidase</keyword>
<comment type="similarity">
    <text evidence="1">Belongs to the peptidase S58 family.</text>
</comment>
<protein>
    <submittedName>
        <fullName evidence="3">D-aminopeptidase</fullName>
        <ecNumber evidence="3">3.4.11.19</ecNumber>
    </submittedName>
</protein>
<evidence type="ECO:0000256" key="1">
    <source>
        <dbReference type="ARBA" id="ARBA00007068"/>
    </source>
</evidence>
<comment type="caution">
    <text evidence="3">The sequence shown here is derived from an EMBL/GenBank/DDBJ whole genome shotgun (WGS) entry which is preliminary data.</text>
</comment>
<evidence type="ECO:0000313" key="3">
    <source>
        <dbReference type="EMBL" id="MBB6073264.1"/>
    </source>
</evidence>
<dbReference type="GO" id="GO:0004177">
    <property type="term" value="F:aminopeptidase activity"/>
    <property type="evidence" value="ECO:0007669"/>
    <property type="project" value="UniProtKB-KW"/>
</dbReference>
<dbReference type="Gene3D" id="3.60.70.12">
    <property type="entry name" value="L-amino peptidase D-ALA esterase/amidase"/>
    <property type="match status" value="1"/>
</dbReference>
<dbReference type="SUPFAM" id="SSF56266">
    <property type="entry name" value="DmpA/ArgJ-like"/>
    <property type="match status" value="1"/>
</dbReference>
<dbReference type="InterPro" id="IPR016117">
    <property type="entry name" value="ArgJ-like_dom_sf"/>
</dbReference>
<dbReference type="InterPro" id="IPR005321">
    <property type="entry name" value="Peptidase_S58_DmpA"/>
</dbReference>
<organism evidence="3 4">
    <name type="scientific">Longimicrobium terrae</name>
    <dbReference type="NCBI Taxonomy" id="1639882"/>
    <lineage>
        <taxon>Bacteria</taxon>
        <taxon>Pseudomonadati</taxon>
        <taxon>Gemmatimonadota</taxon>
        <taxon>Longimicrobiia</taxon>
        <taxon>Longimicrobiales</taxon>
        <taxon>Longimicrobiaceae</taxon>
        <taxon>Longimicrobium</taxon>
    </lineage>
</organism>
<feature type="chain" id="PRO_5032311348" evidence="2">
    <location>
        <begin position="21"/>
        <end position="402"/>
    </location>
</feature>
<dbReference type="PANTHER" id="PTHR36512">
    <property type="entry name" value="D-AMINOPEPTIDASE"/>
    <property type="match status" value="1"/>
</dbReference>
<dbReference type="PANTHER" id="PTHR36512:SF3">
    <property type="entry name" value="BLR5678 PROTEIN"/>
    <property type="match status" value="1"/>
</dbReference>
<feature type="signal peptide" evidence="2">
    <location>
        <begin position="1"/>
        <end position="20"/>
    </location>
</feature>
<keyword evidence="4" id="KW-1185">Reference proteome</keyword>
<dbReference type="RefSeq" id="WP_170038576.1">
    <property type="nucleotide sequence ID" value="NZ_JABDTL010000002.1"/>
</dbReference>
<dbReference type="AlphaFoldDB" id="A0A841H5N0"/>
<dbReference type="Pfam" id="PF03576">
    <property type="entry name" value="Peptidase_S58"/>
    <property type="match status" value="1"/>
</dbReference>
<dbReference type="Proteomes" id="UP000582837">
    <property type="component" value="Unassembled WGS sequence"/>
</dbReference>
<dbReference type="CDD" id="cd02253">
    <property type="entry name" value="DmpA"/>
    <property type="match status" value="1"/>
</dbReference>
<gene>
    <name evidence="3" type="ORF">HNQ61_004931</name>
</gene>
<keyword evidence="3" id="KW-0378">Hydrolase</keyword>
<dbReference type="EMBL" id="JACHIA010000022">
    <property type="protein sequence ID" value="MBB6073264.1"/>
    <property type="molecule type" value="Genomic_DNA"/>
</dbReference>
<sequence length="402" mass="41747">MRLFATVILALGVVAAPAYGQRAPERPRAREAGVVVGVLAPGPLNAITDVAGVRVGQTTITEGDSVQTGVTAILPHGGDLFHERVPAAIHVGNGFGKLLGSTQVDELGELETPILLTCTLCVWKAADAMVGWMLARPGMEDVRSINPVVGETNDGVLNAIRLRPVAWQHVTAALESASAGPVAEGNVGAGAGTVAFGWKGGIGTSSRRLPASLGGYTVGVLVQTNYGGVLSINGAPVGREMRQFAFQRQLQAAPPSGTAMNPVRERADGSVMIVVATDAPLSAASLDRVAMRALAGIARTGGSFTNGSGDYVIAFSTADSVRRRTGSAPRAITDLPNDAMSPLFQAAAEAAEEAVYNSLFRATTVRTRAATVEALPIDRTLEILRRYNALGWDRTLPPGARP</sequence>
<evidence type="ECO:0000313" key="4">
    <source>
        <dbReference type="Proteomes" id="UP000582837"/>
    </source>
</evidence>
<name>A0A841H5N0_9BACT</name>
<keyword evidence="2" id="KW-0732">Signal</keyword>
<keyword evidence="3" id="KW-0645">Protease</keyword>
<proteinExistence type="inferred from homology"/>
<reference evidence="3 4" key="1">
    <citation type="submission" date="2020-08" db="EMBL/GenBank/DDBJ databases">
        <title>Genomic Encyclopedia of Type Strains, Phase IV (KMG-IV): sequencing the most valuable type-strain genomes for metagenomic binning, comparative biology and taxonomic classification.</title>
        <authorList>
            <person name="Goeker M."/>
        </authorList>
    </citation>
    <scope>NUCLEOTIDE SEQUENCE [LARGE SCALE GENOMIC DNA]</scope>
    <source>
        <strain evidence="3 4">DSM 29007</strain>
    </source>
</reference>
<dbReference type="EC" id="3.4.11.19" evidence="3"/>
<accession>A0A841H5N0</accession>